<evidence type="ECO:0000313" key="1">
    <source>
        <dbReference type="EMBL" id="VFS62899.1"/>
    </source>
</evidence>
<dbReference type="RefSeq" id="WP_061283263.1">
    <property type="nucleotide sequence ID" value="NZ_JAPJIT010000002.1"/>
</dbReference>
<evidence type="ECO:0000313" key="2">
    <source>
        <dbReference type="Proteomes" id="UP000401081"/>
    </source>
</evidence>
<dbReference type="Proteomes" id="UP000401081">
    <property type="component" value="Unassembled WGS sequence"/>
</dbReference>
<dbReference type="AlphaFoldDB" id="A0A485B2J7"/>
<reference evidence="1 2" key="1">
    <citation type="submission" date="2019-03" db="EMBL/GenBank/DDBJ databases">
        <authorList>
            <consortium name="Pathogen Informatics"/>
        </authorList>
    </citation>
    <scope>NUCLEOTIDE SEQUENCE [LARGE SCALE GENOMIC DNA]</scope>
    <source>
        <strain evidence="1 2">NCTC12993</strain>
    </source>
</reference>
<protein>
    <submittedName>
        <fullName evidence="1">Uncharacterized protein</fullName>
    </submittedName>
</protein>
<dbReference type="Gene3D" id="3.40.190.170">
    <property type="entry name" value="Bacterial extracellular solute-binding protein, family 7"/>
    <property type="match status" value="1"/>
</dbReference>
<organism evidence="1 2">
    <name type="scientific">Kluyvera cryocrescens</name>
    <name type="common">Kluyvera citrophila</name>
    <dbReference type="NCBI Taxonomy" id="580"/>
    <lineage>
        <taxon>Bacteria</taxon>
        <taxon>Pseudomonadati</taxon>
        <taxon>Pseudomonadota</taxon>
        <taxon>Gammaproteobacteria</taxon>
        <taxon>Enterobacterales</taxon>
        <taxon>Enterobacteriaceae</taxon>
        <taxon>Kluyvera</taxon>
    </lineage>
</organism>
<dbReference type="InterPro" id="IPR038404">
    <property type="entry name" value="TRAP_DctP_sf"/>
</dbReference>
<dbReference type="EMBL" id="CAADJD010000018">
    <property type="protein sequence ID" value="VFS62899.1"/>
    <property type="molecule type" value="Genomic_DNA"/>
</dbReference>
<proteinExistence type="predicted"/>
<keyword evidence="2" id="KW-1185">Reference proteome</keyword>
<sequence length="84" mass="9487">MINKQRRESLAKEDQQAIHRAAKRTKKMLGITLNSSQKEMMSQMNQHGAHARILTPSELESGHNISQYQTVQAAWVASQKVRGS</sequence>
<accession>A0A485B2J7</accession>
<dbReference type="GeneID" id="99778260"/>
<gene>
    <name evidence="1" type="ORF">NCTC12993_02363</name>
</gene>
<name>A0A485B2J7_KLUCR</name>